<dbReference type="eggNOG" id="ENOG502ZSUK">
    <property type="taxonomic scope" value="Bacteria"/>
</dbReference>
<protein>
    <recommendedName>
        <fullName evidence="2">SMODS and SLOG-associating 2TM effector domain-containing protein</fullName>
    </recommendedName>
</protein>
<dbReference type="EMBL" id="ABCK01000029">
    <property type="protein sequence ID" value="EDM25467.1"/>
    <property type="molecule type" value="Genomic_DNA"/>
</dbReference>
<keyword evidence="4" id="KW-1185">Reference proteome</keyword>
<dbReference type="STRING" id="313628.LNTAR_25400"/>
<evidence type="ECO:0000259" key="2">
    <source>
        <dbReference type="Pfam" id="PF18169"/>
    </source>
</evidence>
<dbReference type="NCBIfam" id="NF033630">
    <property type="entry name" value="SLATT_6"/>
    <property type="match status" value="1"/>
</dbReference>
<name>A6DSC2_9BACT</name>
<organism evidence="3 4">
    <name type="scientific">Lentisphaera araneosa HTCC2155</name>
    <dbReference type="NCBI Taxonomy" id="313628"/>
    <lineage>
        <taxon>Bacteria</taxon>
        <taxon>Pseudomonadati</taxon>
        <taxon>Lentisphaerota</taxon>
        <taxon>Lentisphaeria</taxon>
        <taxon>Lentisphaerales</taxon>
        <taxon>Lentisphaeraceae</taxon>
        <taxon>Lentisphaera</taxon>
    </lineage>
</organism>
<dbReference type="AlphaFoldDB" id="A6DSC2"/>
<proteinExistence type="predicted"/>
<gene>
    <name evidence="3" type="ORF">LNTAR_25400</name>
</gene>
<dbReference type="Proteomes" id="UP000004947">
    <property type="component" value="Unassembled WGS sequence"/>
</dbReference>
<feature type="transmembrane region" description="Helical" evidence="1">
    <location>
        <begin position="57"/>
        <end position="74"/>
    </location>
</feature>
<evidence type="ECO:0000313" key="4">
    <source>
        <dbReference type="Proteomes" id="UP000004947"/>
    </source>
</evidence>
<feature type="transmembrane region" description="Helical" evidence="1">
    <location>
        <begin position="30"/>
        <end position="51"/>
    </location>
</feature>
<feature type="transmembrane region" description="Helical" evidence="1">
    <location>
        <begin position="169"/>
        <end position="197"/>
    </location>
</feature>
<sequence>MDRNDLLKHIAETGYNVGFGAKKHFATFDIVNKAPGVISFLSMAVGILALVCKNFSTNWVSAALIILGIIGLYISMRSRDNNKYEATGNKLIKMFNELKTLYFKVKEASPESLENHNVTLNSIEAKYCDSCISDQVLFSGWWAHYKFFWEHQIGWIEEQKKFKFFRDKVPLTLTVTMILVVLFMLVIPVCVTGWSLIKGWLS</sequence>
<feature type="domain" description="SMODS and SLOG-associating 2TM effector" evidence="2">
    <location>
        <begin position="1"/>
        <end position="177"/>
    </location>
</feature>
<accession>A6DSC2</accession>
<dbReference type="InterPro" id="IPR041119">
    <property type="entry name" value="SLATT_6"/>
</dbReference>
<comment type="caution">
    <text evidence="3">The sequence shown here is derived from an EMBL/GenBank/DDBJ whole genome shotgun (WGS) entry which is preliminary data.</text>
</comment>
<evidence type="ECO:0000256" key="1">
    <source>
        <dbReference type="SAM" id="Phobius"/>
    </source>
</evidence>
<keyword evidence="1" id="KW-0472">Membrane</keyword>
<dbReference type="OrthoDB" id="8778886at2"/>
<keyword evidence="1" id="KW-1133">Transmembrane helix</keyword>
<evidence type="ECO:0000313" key="3">
    <source>
        <dbReference type="EMBL" id="EDM25467.1"/>
    </source>
</evidence>
<keyword evidence="1" id="KW-0812">Transmembrane</keyword>
<dbReference type="Pfam" id="PF18169">
    <property type="entry name" value="SLATT_6"/>
    <property type="match status" value="1"/>
</dbReference>
<dbReference type="RefSeq" id="WP_007280731.1">
    <property type="nucleotide sequence ID" value="NZ_ABCK01000029.1"/>
</dbReference>
<reference evidence="3 4" key="1">
    <citation type="journal article" date="2010" name="J. Bacteriol.">
        <title>Genome sequence of Lentisphaera araneosa HTCC2155T, the type species of the order Lentisphaerales in the phylum Lentisphaerae.</title>
        <authorList>
            <person name="Thrash J.C."/>
            <person name="Cho J.C."/>
            <person name="Vergin K.L."/>
            <person name="Morris R.M."/>
            <person name="Giovannoni S.J."/>
        </authorList>
    </citation>
    <scope>NUCLEOTIDE SEQUENCE [LARGE SCALE GENOMIC DNA]</scope>
    <source>
        <strain evidence="3 4">HTCC2155</strain>
    </source>
</reference>